<feature type="transmembrane region" description="Helical" evidence="1">
    <location>
        <begin position="109"/>
        <end position="127"/>
    </location>
</feature>
<feature type="transmembrane region" description="Helical" evidence="1">
    <location>
        <begin position="82"/>
        <end position="100"/>
    </location>
</feature>
<feature type="transmembrane region" description="Helical" evidence="1">
    <location>
        <begin position="133"/>
        <end position="151"/>
    </location>
</feature>
<keyword evidence="1" id="KW-0812">Transmembrane</keyword>
<comment type="caution">
    <text evidence="2">The sequence shown here is derived from an EMBL/GenBank/DDBJ whole genome shotgun (WGS) entry which is preliminary data.</text>
</comment>
<feature type="transmembrane region" description="Helical" evidence="1">
    <location>
        <begin position="193"/>
        <end position="212"/>
    </location>
</feature>
<evidence type="ECO:0000313" key="3">
    <source>
        <dbReference type="Proteomes" id="UP000249547"/>
    </source>
</evidence>
<dbReference type="Proteomes" id="UP000249547">
    <property type="component" value="Unassembled WGS sequence"/>
</dbReference>
<gene>
    <name evidence="2" type="ORF">LX64_03243</name>
</gene>
<feature type="transmembrane region" description="Helical" evidence="1">
    <location>
        <begin position="56"/>
        <end position="76"/>
    </location>
</feature>
<sequence>MVLQSGDCDPISMAGRLSHNLSKLGKQVYFASEKRVIGRILPLAANSYEQAKIKLLFDYLFFALLISVPIICLLIVQQDYIGLLSNSLFCGVYVVCLLLIRNGRTTEHVGMLAAYTTMLFAIVSSILNEWDLGPMFSVSWLLGILLGYVTVNLRTAIMLVGILFIYLCIAAYVKITGIEVYTKPGYSIMNTYIATPLLTIMFIFLLLRVWGLHYRNVILLAREESKENQKQFSARINQNLIKQFILVKGLSRSGKSKYLDGSIELMECLSEIERQCDTAINYLDQEPANTNPAATTSQQ</sequence>
<evidence type="ECO:0000313" key="2">
    <source>
        <dbReference type="EMBL" id="RAJ02234.1"/>
    </source>
</evidence>
<dbReference type="EMBL" id="QLLL01000006">
    <property type="protein sequence ID" value="RAJ02234.1"/>
    <property type="molecule type" value="Genomic_DNA"/>
</dbReference>
<dbReference type="RefSeq" id="WP_148707345.1">
    <property type="nucleotide sequence ID" value="NZ_QLLL01000006.1"/>
</dbReference>
<evidence type="ECO:0000256" key="1">
    <source>
        <dbReference type="SAM" id="Phobius"/>
    </source>
</evidence>
<keyword evidence="1" id="KW-0472">Membrane</keyword>
<keyword evidence="1" id="KW-1133">Transmembrane helix</keyword>
<organism evidence="2 3">
    <name type="scientific">Chitinophaga skermanii</name>
    <dbReference type="NCBI Taxonomy" id="331697"/>
    <lineage>
        <taxon>Bacteria</taxon>
        <taxon>Pseudomonadati</taxon>
        <taxon>Bacteroidota</taxon>
        <taxon>Chitinophagia</taxon>
        <taxon>Chitinophagales</taxon>
        <taxon>Chitinophagaceae</taxon>
        <taxon>Chitinophaga</taxon>
    </lineage>
</organism>
<protein>
    <submittedName>
        <fullName evidence="2">Uncharacterized protein</fullName>
    </submittedName>
</protein>
<dbReference type="AlphaFoldDB" id="A0A327QEM7"/>
<dbReference type="OrthoDB" id="645134at2"/>
<name>A0A327QEM7_9BACT</name>
<proteinExistence type="predicted"/>
<keyword evidence="3" id="KW-1185">Reference proteome</keyword>
<feature type="transmembrane region" description="Helical" evidence="1">
    <location>
        <begin position="156"/>
        <end position="173"/>
    </location>
</feature>
<reference evidence="2 3" key="1">
    <citation type="submission" date="2018-06" db="EMBL/GenBank/DDBJ databases">
        <title>Genomic Encyclopedia of Archaeal and Bacterial Type Strains, Phase II (KMG-II): from individual species to whole genera.</title>
        <authorList>
            <person name="Goeker M."/>
        </authorList>
    </citation>
    <scope>NUCLEOTIDE SEQUENCE [LARGE SCALE GENOMIC DNA]</scope>
    <source>
        <strain evidence="2 3">DSM 23857</strain>
    </source>
</reference>
<accession>A0A327QEM7</accession>